<accession>A0A7U3ZR41</accession>
<dbReference type="Proteomes" id="UP000000493">
    <property type="component" value="Chromosome"/>
</dbReference>
<gene>
    <name evidence="5" type="ordered locus">Runsl_5537</name>
</gene>
<proteinExistence type="predicted"/>
<dbReference type="KEGG" id="rsi:Runsl_5537"/>
<dbReference type="RefSeq" id="WP_013931093.1">
    <property type="nucleotide sequence ID" value="NC_015703.1"/>
</dbReference>
<dbReference type="PRINTS" id="PR01790">
    <property type="entry name" value="SMP30FAMILY"/>
</dbReference>
<name>A0A7U3ZR41_RUNSL</name>
<comment type="cofactor">
    <cofactor evidence="2">
        <name>Zn(2+)</name>
        <dbReference type="ChEBI" id="CHEBI:29105"/>
    </cofactor>
    <text evidence="2">Binds 1 divalent metal cation per subunit.</text>
</comment>
<dbReference type="InterPro" id="IPR050583">
    <property type="entry name" value="Mycobacterial_A85_antigen"/>
</dbReference>
<dbReference type="InterPro" id="IPR005511">
    <property type="entry name" value="SMP-30"/>
</dbReference>
<dbReference type="PANTHER" id="PTHR48098">
    <property type="entry name" value="ENTEROCHELIN ESTERASE-RELATED"/>
    <property type="match status" value="1"/>
</dbReference>
<feature type="signal peptide" evidence="3">
    <location>
        <begin position="1"/>
        <end position="21"/>
    </location>
</feature>
<keyword evidence="2" id="KW-0479">Metal-binding</keyword>
<reference evidence="6" key="1">
    <citation type="submission" date="2011-06" db="EMBL/GenBank/DDBJ databases">
        <title>The complete genome of chromosome of Runella slithyformis DSM 19594.</title>
        <authorList>
            <consortium name="US DOE Joint Genome Institute (JGI-PGF)"/>
            <person name="Lucas S."/>
            <person name="Han J."/>
            <person name="Lapidus A."/>
            <person name="Bruce D."/>
            <person name="Goodwin L."/>
            <person name="Pitluck S."/>
            <person name="Peters L."/>
            <person name="Kyrpides N."/>
            <person name="Mavromatis K."/>
            <person name="Ivanova N."/>
            <person name="Ovchinnikova G."/>
            <person name="Zhang X."/>
            <person name="Misra M."/>
            <person name="Detter J.C."/>
            <person name="Tapia R."/>
            <person name="Han C."/>
            <person name="Land M."/>
            <person name="Hauser L."/>
            <person name="Markowitz V."/>
            <person name="Cheng J.-F."/>
            <person name="Hugenholtz P."/>
            <person name="Woyke T."/>
            <person name="Wu D."/>
            <person name="Tindall B."/>
            <person name="Faehrich R."/>
            <person name="Brambilla E."/>
            <person name="Klenk H.-P."/>
            <person name="Eisen J.A."/>
        </authorList>
    </citation>
    <scope>NUCLEOTIDE SEQUENCE [LARGE SCALE GENOMIC DNA]</scope>
    <source>
        <strain evidence="6">ATCC 29530 / DSM 19594 / LMG 11500 / NCIMB 11436 / LSU 4</strain>
    </source>
</reference>
<feature type="binding site" evidence="2">
    <location>
        <position position="503"/>
    </location>
    <ligand>
        <name>a divalent metal cation</name>
        <dbReference type="ChEBI" id="CHEBI:60240"/>
    </ligand>
</feature>
<dbReference type="InterPro" id="IPR029058">
    <property type="entry name" value="AB_hydrolase_fold"/>
</dbReference>
<evidence type="ECO:0000313" key="5">
    <source>
        <dbReference type="EMBL" id="AEI51827.1"/>
    </source>
</evidence>
<reference evidence="5 6" key="2">
    <citation type="journal article" date="2012" name="Stand. Genomic Sci.">
        <title>Complete genome sequence of the aquatic bacterium Runella slithyformis type strain (LSU 4(T)).</title>
        <authorList>
            <person name="Copeland A."/>
            <person name="Zhang X."/>
            <person name="Misra M."/>
            <person name="Lapidus A."/>
            <person name="Nolan M."/>
            <person name="Lucas S."/>
            <person name="Deshpande S."/>
            <person name="Cheng J.F."/>
            <person name="Tapia R."/>
            <person name="Goodwin L.A."/>
            <person name="Pitluck S."/>
            <person name="Liolios K."/>
            <person name="Pagani I."/>
            <person name="Ivanova N."/>
            <person name="Mikhailova N."/>
            <person name="Pati A."/>
            <person name="Chen A."/>
            <person name="Palaniappan K."/>
            <person name="Land M."/>
            <person name="Hauser L."/>
            <person name="Pan C."/>
            <person name="Jeffries C.D."/>
            <person name="Detter J.C."/>
            <person name="Brambilla E.M."/>
            <person name="Rohde M."/>
            <person name="Djao O.D."/>
            <person name="Goker M."/>
            <person name="Sikorski J."/>
            <person name="Tindall B.J."/>
            <person name="Woyke T."/>
            <person name="Bristow J."/>
            <person name="Eisen J.A."/>
            <person name="Markowitz V."/>
            <person name="Hugenholtz P."/>
            <person name="Kyrpides N.C."/>
            <person name="Klenk H.P."/>
            <person name="Mavromatis K."/>
        </authorList>
    </citation>
    <scope>NUCLEOTIDE SEQUENCE [LARGE SCALE GENOMIC DNA]</scope>
    <source>
        <strain evidence="6">ATCC 29530 / DSM 19594 / LMG 11500 / NCIMB 11436 / LSU 4</strain>
    </source>
</reference>
<dbReference type="SUPFAM" id="SSF53474">
    <property type="entry name" value="alpha/beta-Hydrolases"/>
    <property type="match status" value="1"/>
</dbReference>
<organism evidence="5 6">
    <name type="scientific">Runella slithyformis (strain ATCC 29530 / DSM 19594 / LMG 11500 / NCIMB 11436 / LSU 4)</name>
    <dbReference type="NCBI Taxonomy" id="761193"/>
    <lineage>
        <taxon>Bacteria</taxon>
        <taxon>Pseudomonadati</taxon>
        <taxon>Bacteroidota</taxon>
        <taxon>Cytophagia</taxon>
        <taxon>Cytophagales</taxon>
        <taxon>Spirosomataceae</taxon>
        <taxon>Runella</taxon>
    </lineage>
</organism>
<dbReference type="Gene3D" id="3.40.50.1820">
    <property type="entry name" value="alpha/beta hydrolase"/>
    <property type="match status" value="1"/>
</dbReference>
<dbReference type="GO" id="GO:0046872">
    <property type="term" value="F:metal ion binding"/>
    <property type="evidence" value="ECO:0007669"/>
    <property type="project" value="UniProtKB-KW"/>
</dbReference>
<feature type="chain" id="PRO_5031237721" evidence="3">
    <location>
        <begin position="22"/>
        <end position="586"/>
    </location>
</feature>
<evidence type="ECO:0000259" key="4">
    <source>
        <dbReference type="Pfam" id="PF08450"/>
    </source>
</evidence>
<evidence type="ECO:0000256" key="2">
    <source>
        <dbReference type="PIRSR" id="PIRSR605511-2"/>
    </source>
</evidence>
<dbReference type="InterPro" id="IPR011042">
    <property type="entry name" value="6-blade_b-propeller_TolB-like"/>
</dbReference>
<dbReference type="Gene3D" id="2.120.10.30">
    <property type="entry name" value="TolB, C-terminal domain"/>
    <property type="match status" value="1"/>
</dbReference>
<keyword evidence="3" id="KW-0732">Signal</keyword>
<dbReference type="PANTHER" id="PTHR48098:SF3">
    <property type="entry name" value="IRON(III) ENTEROBACTIN ESTERASE"/>
    <property type="match status" value="1"/>
</dbReference>
<sequence>MKALLYFLFFPLFLYPFSLVSQTPEEYPVHPDAQVKEGVPKGEVLKFTFENSAIFPGTWREYWVYVPAQYDASQPACVYINQDGVQWQAPTVFDNLIHQKVMPVTIGVFIMHGRVKAAKPDEALDRFNRSFEYDGLGDNYARFLLEELLPDVEKKKTTDGRAIRLSKNGNDRAIGGSSSGAVCAFTAAWERPDAFSRVFSAIGTYVGLRGADRYHTLLRKYEPKPLRIFLQDGTNDLNIYAGDWWMANQTMEQALQFSGYEVAHVWGEGGHNGKHGTAIFADAMRYVWKDWPQPVKTGATKNPMLNDILLPNESWQLVGEGYRFSEGPASNAKGEVFFDDGPAGNIWKVGVDGKVKRFAENSGNVYGQAFAPNGDLYATAMTAQKVNRYKPDGKSAMITEGFAGNDIVVANNGNAYVTNPSSDANVLSKVWLIRPNGEKAEVDTGLRFANGVTLSPDQTLLYVADTRSHWVYSYSILEDGTLANKQKYYWIHAPDTADDAQADGLKTDRDGRLYVATRMGIQVCDQAGRVNAIIPTPNEKVSNICFGGENFDILYATCGDKVYKRKVKVKGANAWDKPTKPTAPRL</sequence>
<dbReference type="AlphaFoldDB" id="A0A7U3ZR41"/>
<dbReference type="EMBL" id="CP002859">
    <property type="protein sequence ID" value="AEI51827.1"/>
    <property type="molecule type" value="Genomic_DNA"/>
</dbReference>
<evidence type="ECO:0000256" key="1">
    <source>
        <dbReference type="PIRSR" id="PIRSR605511-1"/>
    </source>
</evidence>
<feature type="domain" description="SMP-30/Gluconolactonase/LRE-like region" evidence="4">
    <location>
        <begin position="404"/>
        <end position="557"/>
    </location>
</feature>
<evidence type="ECO:0000256" key="3">
    <source>
        <dbReference type="SAM" id="SignalP"/>
    </source>
</evidence>
<evidence type="ECO:0000313" key="6">
    <source>
        <dbReference type="Proteomes" id="UP000000493"/>
    </source>
</evidence>
<feature type="active site" description="Proton donor/acceptor" evidence="1">
    <location>
        <position position="503"/>
    </location>
</feature>
<keyword evidence="2" id="KW-0862">Zinc</keyword>
<keyword evidence="6" id="KW-1185">Reference proteome</keyword>
<protein>
    <submittedName>
        <fullName evidence="5">SMP-30/Gluconolaconase/LRE-like region-containing protein</fullName>
    </submittedName>
</protein>
<dbReference type="InterPro" id="IPR000801">
    <property type="entry name" value="Esterase-like"/>
</dbReference>
<dbReference type="SUPFAM" id="SSF63829">
    <property type="entry name" value="Calcium-dependent phosphotriesterase"/>
    <property type="match status" value="1"/>
</dbReference>
<dbReference type="Pfam" id="PF00756">
    <property type="entry name" value="Esterase"/>
    <property type="match status" value="1"/>
</dbReference>
<dbReference type="InterPro" id="IPR013658">
    <property type="entry name" value="SGL"/>
</dbReference>
<feature type="binding site" evidence="2">
    <location>
        <position position="450"/>
    </location>
    <ligand>
        <name>a divalent metal cation</name>
        <dbReference type="ChEBI" id="CHEBI:60240"/>
    </ligand>
</feature>
<dbReference type="Pfam" id="PF08450">
    <property type="entry name" value="SGL"/>
    <property type="match status" value="1"/>
</dbReference>